<dbReference type="Proteomes" id="UP000053237">
    <property type="component" value="Unassembled WGS sequence"/>
</dbReference>
<dbReference type="InterPro" id="IPR023394">
    <property type="entry name" value="Sec7_C_sf"/>
</dbReference>
<dbReference type="Pfam" id="PF00169">
    <property type="entry name" value="PH"/>
    <property type="match status" value="1"/>
</dbReference>
<dbReference type="InterPro" id="IPR001849">
    <property type="entry name" value="PH_domain"/>
</dbReference>
<dbReference type="EMBL" id="CAIX01000006">
    <property type="protein sequence ID" value="CCI40211.1"/>
    <property type="molecule type" value="Genomic_DNA"/>
</dbReference>
<feature type="region of interest" description="Disordered" evidence="1">
    <location>
        <begin position="1460"/>
        <end position="1491"/>
    </location>
</feature>
<dbReference type="InParanoid" id="A0A024G0V9"/>
<dbReference type="SMART" id="SM00222">
    <property type="entry name" value="Sec7"/>
    <property type="match status" value="1"/>
</dbReference>
<dbReference type="Gene3D" id="1.10.1000.11">
    <property type="entry name" value="Arf Nucleotide-binding Site Opener,domain 2"/>
    <property type="match status" value="1"/>
</dbReference>
<reference evidence="5 6" key="1">
    <citation type="submission" date="2012-05" db="EMBL/GenBank/DDBJ databases">
        <title>Recombination and specialization in a pathogen metapopulation.</title>
        <authorList>
            <person name="Gardiner A."/>
            <person name="Kemen E."/>
            <person name="Schultz-Larsen T."/>
            <person name="MacLean D."/>
            <person name="Van Oosterhout C."/>
            <person name="Jones J.D.G."/>
        </authorList>
    </citation>
    <scope>NUCLEOTIDE SEQUENCE [LARGE SCALE GENOMIC DNA]</scope>
    <source>
        <strain evidence="5 6">Ac Nc2</strain>
    </source>
</reference>
<evidence type="ECO:0000259" key="2">
    <source>
        <dbReference type="PROSITE" id="PS50003"/>
    </source>
</evidence>
<protein>
    <recommendedName>
        <fullName evidence="7">SEC7 domain-containing protein</fullName>
    </recommendedName>
</protein>
<comment type="caution">
    <text evidence="5">The sequence shown here is derived from an EMBL/GenBank/DDBJ whole genome shotgun (WGS) entry which is preliminary data.</text>
</comment>
<dbReference type="GO" id="GO:0005737">
    <property type="term" value="C:cytoplasm"/>
    <property type="evidence" value="ECO:0007669"/>
    <property type="project" value="UniProtKB-ARBA"/>
</dbReference>
<dbReference type="STRING" id="65357.A0A024G0V9"/>
<dbReference type="InterPro" id="IPR011993">
    <property type="entry name" value="PH-like_dom_sf"/>
</dbReference>
<name>A0A024G0V9_9STRA</name>
<evidence type="ECO:0008006" key="7">
    <source>
        <dbReference type="Google" id="ProtNLM"/>
    </source>
</evidence>
<feature type="compositionally biased region" description="Polar residues" evidence="1">
    <location>
        <begin position="144"/>
        <end position="155"/>
    </location>
</feature>
<dbReference type="SUPFAM" id="SSF48425">
    <property type="entry name" value="Sec7 domain"/>
    <property type="match status" value="1"/>
</dbReference>
<dbReference type="GO" id="GO:0005085">
    <property type="term" value="F:guanyl-nucleotide exchange factor activity"/>
    <property type="evidence" value="ECO:0007669"/>
    <property type="project" value="InterPro"/>
</dbReference>
<dbReference type="Pfam" id="PF12783">
    <property type="entry name" value="Sec7-like_HUS"/>
    <property type="match status" value="1"/>
</dbReference>
<accession>A0A024G0V9</accession>
<feature type="domain" description="SEC7" evidence="3">
    <location>
        <begin position="936"/>
        <end position="1129"/>
    </location>
</feature>
<keyword evidence="6" id="KW-1185">Reference proteome</keyword>
<dbReference type="PROSITE" id="PS50003">
    <property type="entry name" value="PH_DOMAIN"/>
    <property type="match status" value="1"/>
</dbReference>
<dbReference type="SMART" id="SM00233">
    <property type="entry name" value="PH"/>
    <property type="match status" value="1"/>
</dbReference>
<feature type="region of interest" description="Disordered" evidence="1">
    <location>
        <begin position="123"/>
        <end position="162"/>
    </location>
</feature>
<dbReference type="Gene3D" id="1.10.220.20">
    <property type="match status" value="1"/>
</dbReference>
<dbReference type="PANTHER" id="PTHR10663:SF395">
    <property type="entry name" value="SEC7 DOMAIN CONTAINING PROTEIN"/>
    <property type="match status" value="1"/>
</dbReference>
<feature type="region of interest" description="Disordered" evidence="1">
    <location>
        <begin position="23"/>
        <end position="47"/>
    </location>
</feature>
<dbReference type="SUPFAM" id="SSF50729">
    <property type="entry name" value="PH domain-like"/>
    <property type="match status" value="1"/>
</dbReference>
<dbReference type="CDD" id="cd00171">
    <property type="entry name" value="Sec7"/>
    <property type="match status" value="1"/>
</dbReference>
<evidence type="ECO:0000256" key="1">
    <source>
        <dbReference type="SAM" id="MobiDB-lite"/>
    </source>
</evidence>
<feature type="region of interest" description="Disordered" evidence="1">
    <location>
        <begin position="875"/>
        <end position="897"/>
    </location>
</feature>
<dbReference type="Gene3D" id="2.100.10.50">
    <property type="match status" value="2"/>
</dbReference>
<feature type="compositionally biased region" description="Acidic residues" evidence="1">
    <location>
        <begin position="879"/>
        <end position="888"/>
    </location>
</feature>
<dbReference type="InterPro" id="IPR000904">
    <property type="entry name" value="Sec7_dom"/>
</dbReference>
<dbReference type="InterPro" id="IPR023341">
    <property type="entry name" value="MABP"/>
</dbReference>
<dbReference type="OrthoDB" id="430364at2759"/>
<sequence>MVSQKPISEALYQRISLPGGILAMQNDSEKEHTATSDSAPKEDKKSIHKEIAVKKIDDEMAQKPQDQVLKSALETVLQEAATDQKAFVFVRDICLISLTKALEDDCIDKEPFASSELAINGEKRRDLPLSSPKFRPESCLLSPQKPQSSETTSAKSPHEKLRSLMPGLLEKEKSGHKFRDDAIPLWMQYLATEDQSSIRNITVIFSGDSVPEGYTKIERTPSGLRADLNRGGRGLFAYLCVSRELDSEKAPISEVLVTYPERGEYAPTDYELVQRRAIPLNLNTGTNGEKVYLYVKRSWTTSITDIKILFPKKGDKIPYGYLIVDKTPDGHSADLNMNSGGTEVVFCYRKRFQNLVRYREAWLHSLGIQSSAHEYFEQIASPVKEPRSMRLDTHSRSEMSSDFDPSVDRYMYPLIIACYWRNGNLAEAAVEAISSCLDAGVFDQDGPLQQNPHLESIAAAISSLCLQGVTSRFAIVLPFFRKIVRKSPDGISAPILHSLLTTLTCVGEFDMSLIKAIDDELVYKIMNRLEQKHCVQYIEKSLPVHVLSQSFSESMRDITLTCIDDIVEGIENAKKMERFFVVFKSHGTINSSRFCDDLCSVMKNSEHSIAEINAFHLIVTLCKSVNRKGLLAGNGVSFSSSHPSTGSTITSPVPINANHSFGEQHSASEREQNACISSLRSLNVALLAAGARTRDDRLFGHLVRRVVFSAINSICLVPSPDVFRANFTLISTLWTHYRRHLKIELALLFENMLLRILRSGSSLAWSYQMEIMHGLVPLFQLPHNVVELFANFDMNRQFVQQWKIFEHCCAVLCSIAEGNSSQSALAENEGVNTALKLQLQAMETISAIARSVMDISGHAHLISRDARTRHLSIVKGGWEPDEGNEDGSGETRPLQEPNDISKIDRVSSADRVGDEIPDVRMRGSRGLKPSASIRMQNEIQKKNQQTLKRAMEIASTKGLCKAIGYLCAMNFLEETPKEISSFLRIYHDFFDEADIGDYLGEGDEDLKVQIRLTYVRAMSFEGMTLVESLRHFLTNGGFRLPGEAQKIERMVDAFAQSYFQDSSGYFSSADTAMILSYSIIMLNTDLHNPQVKKNKMSKVQFIKNNRGIDNGRDFPRRFLEEIYDEILHQPIKIIESRIVLTNSPKPRDVMSMVDLNTEKFRSMLARGVAQSEELMKDLSRTFYTFNFAGIDTSISPDLIKILFERVWFYFLALSTSILSDKQSDLSMIMQCLDLLRFSISSCLFLGMDIERQAFCNILSKLQMSLSPGSETRSRGLFGMEGNEISPSREDLIKQSKLWMSGIESAALDNDPWRVMGDLHILVNRLKDSIQRRQKFELLKSLYKRINRSNFYLKDSTQFLFEGDLIKRCRSRQRHQTYRFFLFNDQLLYADKSISGTWNPHNSLRLKLTRICDIPDSALCKNAFHVINPVKSFIVHAENASVKSEWMRLIEHAIAKLASKTSRSVQKSAEPSDHLDLSISDPEDPRTYASHDSFSQPLVSPISFSNLNVTSKNTFCDDNLTRKGNRQQNFLLQDFEEPLKTMDH</sequence>
<evidence type="ECO:0000259" key="4">
    <source>
        <dbReference type="PROSITE" id="PS51498"/>
    </source>
</evidence>
<proteinExistence type="predicted"/>
<dbReference type="PANTHER" id="PTHR10663">
    <property type="entry name" value="GUANYL-NUCLEOTIDE EXCHANGE FACTOR"/>
    <property type="match status" value="1"/>
</dbReference>
<dbReference type="PROSITE" id="PS51498">
    <property type="entry name" value="MABP"/>
    <property type="match status" value="1"/>
</dbReference>
<evidence type="ECO:0000313" key="5">
    <source>
        <dbReference type="EMBL" id="CCI40211.1"/>
    </source>
</evidence>
<feature type="compositionally biased region" description="Basic and acidic residues" evidence="1">
    <location>
        <begin position="27"/>
        <end position="47"/>
    </location>
</feature>
<organism evidence="5 6">
    <name type="scientific">Albugo candida</name>
    <dbReference type="NCBI Taxonomy" id="65357"/>
    <lineage>
        <taxon>Eukaryota</taxon>
        <taxon>Sar</taxon>
        <taxon>Stramenopiles</taxon>
        <taxon>Oomycota</taxon>
        <taxon>Peronosporomycetes</taxon>
        <taxon>Albuginales</taxon>
        <taxon>Albuginaceae</taxon>
        <taxon>Albugo</taxon>
    </lineage>
</organism>
<feature type="domain" description="MABP" evidence="4">
    <location>
        <begin position="195"/>
        <end position="352"/>
    </location>
</feature>
<dbReference type="InterPro" id="IPR032691">
    <property type="entry name" value="Mon2/Sec7/BIG1-like_HUS"/>
</dbReference>
<dbReference type="Gene3D" id="2.30.29.30">
    <property type="entry name" value="Pleckstrin-homology domain (PH domain)/Phosphotyrosine-binding domain (PTB)"/>
    <property type="match status" value="1"/>
</dbReference>
<dbReference type="FunFam" id="1.10.1000.11:FF:000002">
    <property type="entry name" value="Cytohesin 1"/>
    <property type="match status" value="1"/>
</dbReference>
<dbReference type="Pfam" id="PF01369">
    <property type="entry name" value="Sec7"/>
    <property type="match status" value="1"/>
</dbReference>
<feature type="domain" description="PH" evidence="2">
    <location>
        <begin position="1357"/>
        <end position="1454"/>
    </location>
</feature>
<evidence type="ECO:0000313" key="6">
    <source>
        <dbReference type="Proteomes" id="UP000053237"/>
    </source>
</evidence>
<evidence type="ECO:0000259" key="3">
    <source>
        <dbReference type="PROSITE" id="PS50190"/>
    </source>
</evidence>
<dbReference type="GO" id="GO:0032012">
    <property type="term" value="P:regulation of ARF protein signal transduction"/>
    <property type="evidence" value="ECO:0007669"/>
    <property type="project" value="InterPro"/>
</dbReference>
<dbReference type="InterPro" id="IPR035999">
    <property type="entry name" value="Sec7_dom_sf"/>
</dbReference>
<dbReference type="PROSITE" id="PS50190">
    <property type="entry name" value="SEC7"/>
    <property type="match status" value="1"/>
</dbReference>
<gene>
    <name evidence="5" type="ORF">BN9_009950</name>
</gene>